<dbReference type="PRINTS" id="PR00400">
    <property type="entry name" value="TETREPRESSOR"/>
</dbReference>
<dbReference type="PRINTS" id="PR00455">
    <property type="entry name" value="HTHTETR"/>
</dbReference>
<organism evidence="7 8">
    <name type="scientific">Streptomyces humicola</name>
    <dbReference type="NCBI Taxonomy" id="2953240"/>
    <lineage>
        <taxon>Bacteria</taxon>
        <taxon>Bacillati</taxon>
        <taxon>Actinomycetota</taxon>
        <taxon>Actinomycetes</taxon>
        <taxon>Kitasatosporales</taxon>
        <taxon>Streptomycetaceae</taxon>
        <taxon>Streptomyces</taxon>
    </lineage>
</organism>
<dbReference type="InterPro" id="IPR001647">
    <property type="entry name" value="HTH_TetR"/>
</dbReference>
<evidence type="ECO:0000256" key="3">
    <source>
        <dbReference type="ARBA" id="ARBA00023125"/>
    </source>
</evidence>
<dbReference type="EMBL" id="JANFNG010000005">
    <property type="protein sequence ID" value="MCQ4080761.1"/>
    <property type="molecule type" value="Genomic_DNA"/>
</dbReference>
<dbReference type="PROSITE" id="PS01081">
    <property type="entry name" value="HTH_TETR_1"/>
    <property type="match status" value="1"/>
</dbReference>
<dbReference type="Pfam" id="PF00440">
    <property type="entry name" value="TetR_N"/>
    <property type="match status" value="1"/>
</dbReference>
<dbReference type="PANTHER" id="PTHR30055">
    <property type="entry name" value="HTH-TYPE TRANSCRIPTIONAL REGULATOR RUTR"/>
    <property type="match status" value="1"/>
</dbReference>
<dbReference type="Gene3D" id="1.10.10.60">
    <property type="entry name" value="Homeodomain-like"/>
    <property type="match status" value="1"/>
</dbReference>
<proteinExistence type="predicted"/>
<evidence type="ECO:0000256" key="1">
    <source>
        <dbReference type="ARBA" id="ARBA00022491"/>
    </source>
</evidence>
<evidence type="ECO:0000256" key="2">
    <source>
        <dbReference type="ARBA" id="ARBA00023015"/>
    </source>
</evidence>
<protein>
    <submittedName>
        <fullName evidence="7">TetR/AcrR family transcriptional regulator C-terminal domain-containing protein</fullName>
    </submittedName>
</protein>
<dbReference type="Proteomes" id="UP001057702">
    <property type="component" value="Unassembled WGS sequence"/>
</dbReference>
<dbReference type="InterPro" id="IPR050109">
    <property type="entry name" value="HTH-type_TetR-like_transc_reg"/>
</dbReference>
<keyword evidence="8" id="KW-1185">Reference proteome</keyword>
<dbReference type="Pfam" id="PF02909">
    <property type="entry name" value="TetR_C_1"/>
    <property type="match status" value="1"/>
</dbReference>
<dbReference type="InterPro" id="IPR004111">
    <property type="entry name" value="Repressor_TetR_C"/>
</dbReference>
<dbReference type="InterPro" id="IPR036271">
    <property type="entry name" value="Tet_transcr_reg_TetR-rel_C_sf"/>
</dbReference>
<dbReference type="RefSeq" id="WP_255919678.1">
    <property type="nucleotide sequence ID" value="NZ_JANFNG010000005.1"/>
</dbReference>
<evidence type="ECO:0000313" key="8">
    <source>
        <dbReference type="Proteomes" id="UP001057702"/>
    </source>
</evidence>
<keyword evidence="3 5" id="KW-0238">DNA-binding</keyword>
<dbReference type="InterPro" id="IPR023772">
    <property type="entry name" value="DNA-bd_HTH_TetR-type_CS"/>
</dbReference>
<dbReference type="PANTHER" id="PTHR30055:SF151">
    <property type="entry name" value="TRANSCRIPTIONAL REGULATORY PROTEIN"/>
    <property type="match status" value="1"/>
</dbReference>
<evidence type="ECO:0000256" key="5">
    <source>
        <dbReference type="PROSITE-ProRule" id="PRU00335"/>
    </source>
</evidence>
<dbReference type="PROSITE" id="PS50977">
    <property type="entry name" value="HTH_TETR_2"/>
    <property type="match status" value="1"/>
</dbReference>
<dbReference type="SUPFAM" id="SSF48498">
    <property type="entry name" value="Tetracyclin repressor-like, C-terminal domain"/>
    <property type="match status" value="1"/>
</dbReference>
<sequence>MARQRNATRTNREPVTVERIANAAFELVEQDGLDALTMRKLADRLGIQAATLYWHVRDKHDLIDLLAEELFARFPLDDLPPDDNETESLYTFGQAFRHYLLERRDAARILSNRFVIGPHMLAILERLLGWLRAADLDERRSAQALIAIMAYIHGFVLWEITPMSGPVARGEPFPDYLADVRNELEQLSTSEFPHTVALAGYLTEQGNDERFSFGLRSLLNGMAQGAPEATDAS</sequence>
<evidence type="ECO:0000313" key="7">
    <source>
        <dbReference type="EMBL" id="MCQ4080761.1"/>
    </source>
</evidence>
<reference evidence="7" key="1">
    <citation type="submission" date="2022-06" db="EMBL/GenBank/DDBJ databases">
        <title>Draft genome sequence of Streptomyces sp. RB6PN25 isolated from peat swamp forest in Thailand.</title>
        <authorList>
            <person name="Duangmal K."/>
            <person name="Klaysubun C."/>
        </authorList>
    </citation>
    <scope>NUCLEOTIDE SEQUENCE</scope>
    <source>
        <strain evidence="7">RB6PN25</strain>
    </source>
</reference>
<dbReference type="Gene3D" id="1.10.357.10">
    <property type="entry name" value="Tetracycline Repressor, domain 2"/>
    <property type="match status" value="1"/>
</dbReference>
<dbReference type="SUPFAM" id="SSF46689">
    <property type="entry name" value="Homeodomain-like"/>
    <property type="match status" value="1"/>
</dbReference>
<keyword evidence="1" id="KW-0678">Repressor</keyword>
<evidence type="ECO:0000259" key="6">
    <source>
        <dbReference type="PROSITE" id="PS50977"/>
    </source>
</evidence>
<gene>
    <name evidence="7" type="ORF">NGB36_09130</name>
</gene>
<name>A0ABT1PSW0_9ACTN</name>
<feature type="domain" description="HTH tetR-type" evidence="6">
    <location>
        <begin position="14"/>
        <end position="74"/>
    </location>
</feature>
<evidence type="ECO:0000256" key="4">
    <source>
        <dbReference type="ARBA" id="ARBA00023163"/>
    </source>
</evidence>
<dbReference type="InterPro" id="IPR009057">
    <property type="entry name" value="Homeodomain-like_sf"/>
</dbReference>
<accession>A0ABT1PSW0</accession>
<feature type="DNA-binding region" description="H-T-H motif" evidence="5">
    <location>
        <begin position="37"/>
        <end position="56"/>
    </location>
</feature>
<dbReference type="InterPro" id="IPR003012">
    <property type="entry name" value="Tet_transcr_reg_TetR"/>
</dbReference>
<comment type="caution">
    <text evidence="7">The sequence shown here is derived from an EMBL/GenBank/DDBJ whole genome shotgun (WGS) entry which is preliminary data.</text>
</comment>
<keyword evidence="4" id="KW-0804">Transcription</keyword>
<keyword evidence="2" id="KW-0805">Transcription regulation</keyword>